<proteinExistence type="predicted"/>
<gene>
    <name evidence="1" type="ORF">SAMN02745150_00368</name>
</gene>
<accession>A0A1I1D6V3</accession>
<keyword evidence="2" id="KW-1185">Reference proteome</keyword>
<dbReference type="Proteomes" id="UP000240042">
    <property type="component" value="Unassembled WGS sequence"/>
</dbReference>
<evidence type="ECO:0000313" key="1">
    <source>
        <dbReference type="EMBL" id="SFB70645.1"/>
    </source>
</evidence>
<dbReference type="RefSeq" id="WP_092317820.1">
    <property type="nucleotide sequence ID" value="NZ_FOKY01000001.1"/>
</dbReference>
<reference evidence="2" key="1">
    <citation type="submission" date="2016-10" db="EMBL/GenBank/DDBJ databases">
        <authorList>
            <person name="Varghese N."/>
            <person name="Submissions S."/>
        </authorList>
    </citation>
    <scope>NUCLEOTIDE SEQUENCE [LARGE SCALE GENOMIC DNA]</scope>
    <source>
        <strain evidence="2">ATCC 43811</strain>
    </source>
</reference>
<dbReference type="AlphaFoldDB" id="A0A1I1D6V3"/>
<dbReference type="EMBL" id="FOKY01000001">
    <property type="protein sequence ID" value="SFB70645.1"/>
    <property type="molecule type" value="Genomic_DNA"/>
</dbReference>
<organism evidence="1 2">
    <name type="scientific">Brevinema andersonii</name>
    <dbReference type="NCBI Taxonomy" id="34097"/>
    <lineage>
        <taxon>Bacteria</taxon>
        <taxon>Pseudomonadati</taxon>
        <taxon>Spirochaetota</taxon>
        <taxon>Spirochaetia</taxon>
        <taxon>Brevinematales</taxon>
        <taxon>Brevinemataceae</taxon>
        <taxon>Brevinema</taxon>
    </lineage>
</organism>
<sequence>MKKIPLIVFLMPVLWLYSQDSYDAYYPQEYETPVDEAIETYNEYETEYSPEEDVGTPIEIQAQEPKPDLTEEELKSIIQTLNSRQAATNLAPLIEPGDPNFDVEAALKRFHSTRTERLKKTLYQPYEQFLYHKDQISGTEILGFRTNLTTFYNKQGVYQLSVWFKKTREPVVKPAYCAVGTLKLLVFSKKRFVSYDTGGQIIKVTLFGTNNRQSFVKDFAFDLNAATFSHYEKGISVLELNKTIDAAEARTLRNLFRGNTYMLGRVEGQFARYDFAFRQDALFFYRTFFEYAYNNRYYQ</sequence>
<evidence type="ECO:0000313" key="2">
    <source>
        <dbReference type="Proteomes" id="UP000240042"/>
    </source>
</evidence>
<dbReference type="STRING" id="34097.SAMN02745150_00368"/>
<protein>
    <submittedName>
        <fullName evidence="1">Uncharacterized protein</fullName>
    </submittedName>
</protein>
<name>A0A1I1D6V3_BREAD</name>